<feature type="compositionally biased region" description="Polar residues" evidence="1">
    <location>
        <begin position="28"/>
        <end position="49"/>
    </location>
</feature>
<gene>
    <name evidence="2" type="ORF">EYF80_019977</name>
</gene>
<dbReference type="Proteomes" id="UP000314294">
    <property type="component" value="Unassembled WGS sequence"/>
</dbReference>
<feature type="region of interest" description="Disordered" evidence="1">
    <location>
        <begin position="1"/>
        <end position="60"/>
    </location>
</feature>
<proteinExistence type="predicted"/>
<dbReference type="EMBL" id="SRLO01000171">
    <property type="protein sequence ID" value="TNN69745.1"/>
    <property type="molecule type" value="Genomic_DNA"/>
</dbReference>
<reference evidence="2 3" key="1">
    <citation type="submission" date="2019-03" db="EMBL/GenBank/DDBJ databases">
        <title>First draft genome of Liparis tanakae, snailfish: a comprehensive survey of snailfish specific genes.</title>
        <authorList>
            <person name="Kim W."/>
            <person name="Song I."/>
            <person name="Jeong J.-H."/>
            <person name="Kim D."/>
            <person name="Kim S."/>
            <person name="Ryu S."/>
            <person name="Song J.Y."/>
            <person name="Lee S.K."/>
        </authorList>
    </citation>
    <scope>NUCLEOTIDE SEQUENCE [LARGE SCALE GENOMIC DNA]</scope>
    <source>
        <tissue evidence="2">Muscle</tissue>
    </source>
</reference>
<organism evidence="2 3">
    <name type="scientific">Liparis tanakae</name>
    <name type="common">Tanaka's snailfish</name>
    <dbReference type="NCBI Taxonomy" id="230148"/>
    <lineage>
        <taxon>Eukaryota</taxon>
        <taxon>Metazoa</taxon>
        <taxon>Chordata</taxon>
        <taxon>Craniata</taxon>
        <taxon>Vertebrata</taxon>
        <taxon>Euteleostomi</taxon>
        <taxon>Actinopterygii</taxon>
        <taxon>Neopterygii</taxon>
        <taxon>Teleostei</taxon>
        <taxon>Neoteleostei</taxon>
        <taxon>Acanthomorphata</taxon>
        <taxon>Eupercaria</taxon>
        <taxon>Perciformes</taxon>
        <taxon>Cottioidei</taxon>
        <taxon>Cottales</taxon>
        <taxon>Liparidae</taxon>
        <taxon>Liparis</taxon>
    </lineage>
</organism>
<evidence type="ECO:0000313" key="2">
    <source>
        <dbReference type="EMBL" id="TNN69745.1"/>
    </source>
</evidence>
<name>A0A4Z2HWM6_9TELE</name>
<dbReference type="AlphaFoldDB" id="A0A4Z2HWM6"/>
<protein>
    <submittedName>
        <fullName evidence="2">Uncharacterized protein</fullName>
    </submittedName>
</protein>
<accession>A0A4Z2HWM6</accession>
<evidence type="ECO:0000313" key="3">
    <source>
        <dbReference type="Proteomes" id="UP000314294"/>
    </source>
</evidence>
<comment type="caution">
    <text evidence="2">The sequence shown here is derived from an EMBL/GenBank/DDBJ whole genome shotgun (WGS) entry which is preliminary data.</text>
</comment>
<evidence type="ECO:0000256" key="1">
    <source>
        <dbReference type="SAM" id="MobiDB-lite"/>
    </source>
</evidence>
<sequence length="130" mass="14104">MIAIGHASILEPPGNATPLQRIDRGPGNRSSRSLFSQQSHGPGCQSRQAMQAGREDERLARARRHQCGTVIGVDKPASLLYIYSPSASSSASSPAPHNQEIVEFDFFRWASALKSAKLACEERISTLAEQ</sequence>
<keyword evidence="3" id="KW-1185">Reference proteome</keyword>